<organism evidence="2 3">
    <name type="scientific">Phormidesmis priestleyi ULC007</name>
    <dbReference type="NCBI Taxonomy" id="1920490"/>
    <lineage>
        <taxon>Bacteria</taxon>
        <taxon>Bacillati</taxon>
        <taxon>Cyanobacteriota</taxon>
        <taxon>Cyanophyceae</taxon>
        <taxon>Leptolyngbyales</taxon>
        <taxon>Leptolyngbyaceae</taxon>
        <taxon>Phormidesmis</taxon>
    </lineage>
</organism>
<feature type="region of interest" description="Disordered" evidence="1">
    <location>
        <begin position="105"/>
        <end position="132"/>
    </location>
</feature>
<gene>
    <name evidence="2" type="ORF">C7B65_03065</name>
</gene>
<feature type="compositionally biased region" description="Polar residues" evidence="1">
    <location>
        <begin position="64"/>
        <end position="73"/>
    </location>
</feature>
<sequence length="197" mass="21276">MNEMKTRGNPAIKIALAMAVLLVGGWLVSRRFQIEVGVTEPDSIPIIKTDPSQASEQKAFETRPSGQTSSTASPIDKPDPAMTAAHQGTLRVSNRSSHPLRVALLSRQPKTTNTKSGETAPAGFGSPVHWDFSPSEGSEKGLLVSLPDRTVRLKKGDVVVAFAQDGSQRYWGPYIVGETAQPIWNSQSAEWELALDP</sequence>
<dbReference type="EMBL" id="PVWG01000002">
    <property type="protein sequence ID" value="PSB21578.1"/>
    <property type="molecule type" value="Genomic_DNA"/>
</dbReference>
<evidence type="ECO:0000256" key="1">
    <source>
        <dbReference type="SAM" id="MobiDB-lite"/>
    </source>
</evidence>
<reference evidence="2 3" key="2">
    <citation type="submission" date="2018-03" db="EMBL/GenBank/DDBJ databases">
        <title>The ancient ancestry and fast evolution of plastids.</title>
        <authorList>
            <person name="Moore K.R."/>
            <person name="Magnabosco C."/>
            <person name="Momper L."/>
            <person name="Gold D.A."/>
            <person name="Bosak T."/>
            <person name="Fournier G.P."/>
        </authorList>
    </citation>
    <scope>NUCLEOTIDE SEQUENCE [LARGE SCALE GENOMIC DNA]</scope>
    <source>
        <strain evidence="2 3">ULC007</strain>
    </source>
</reference>
<evidence type="ECO:0000313" key="2">
    <source>
        <dbReference type="EMBL" id="PSB21578.1"/>
    </source>
</evidence>
<comment type="caution">
    <text evidence="2">The sequence shown here is derived from an EMBL/GenBank/DDBJ whole genome shotgun (WGS) entry which is preliminary data.</text>
</comment>
<keyword evidence="3" id="KW-1185">Reference proteome</keyword>
<evidence type="ECO:0000313" key="3">
    <source>
        <dbReference type="Proteomes" id="UP000238634"/>
    </source>
</evidence>
<reference evidence="2 3" key="1">
    <citation type="submission" date="2018-02" db="EMBL/GenBank/DDBJ databases">
        <authorList>
            <person name="Cohen D.B."/>
            <person name="Kent A.D."/>
        </authorList>
    </citation>
    <scope>NUCLEOTIDE SEQUENCE [LARGE SCALE GENOMIC DNA]</scope>
    <source>
        <strain evidence="2 3">ULC007</strain>
    </source>
</reference>
<dbReference type="Proteomes" id="UP000238634">
    <property type="component" value="Unassembled WGS sequence"/>
</dbReference>
<proteinExistence type="predicted"/>
<protein>
    <submittedName>
        <fullName evidence="2">Uncharacterized protein</fullName>
    </submittedName>
</protein>
<feature type="region of interest" description="Disordered" evidence="1">
    <location>
        <begin position="44"/>
        <end position="83"/>
    </location>
</feature>
<accession>A0A2T1DM49</accession>
<dbReference type="AlphaFoldDB" id="A0A2T1DM49"/>
<name>A0A2T1DM49_9CYAN</name>
<feature type="compositionally biased region" description="Polar residues" evidence="1">
    <location>
        <begin position="108"/>
        <end position="117"/>
    </location>
</feature>